<evidence type="ECO:0000256" key="11">
    <source>
        <dbReference type="PROSITE-ProRule" id="PRU00175"/>
    </source>
</evidence>
<protein>
    <recommendedName>
        <fullName evidence="4">RING-type E3 ubiquitin transferase</fullName>
        <ecNumber evidence="4">2.3.2.27</ecNumber>
    </recommendedName>
</protein>
<dbReference type="SUPFAM" id="SSF57850">
    <property type="entry name" value="RING/U-box"/>
    <property type="match status" value="1"/>
</dbReference>
<evidence type="ECO:0000313" key="15">
    <source>
        <dbReference type="Proteomes" id="UP000816034"/>
    </source>
</evidence>
<dbReference type="GO" id="GO:0008270">
    <property type="term" value="F:zinc ion binding"/>
    <property type="evidence" value="ECO:0007669"/>
    <property type="project" value="UniProtKB-KW"/>
</dbReference>
<dbReference type="PROSITE" id="PS00518">
    <property type="entry name" value="ZF_RING_1"/>
    <property type="match status" value="1"/>
</dbReference>
<dbReference type="Gene3D" id="3.30.40.10">
    <property type="entry name" value="Zinc/RING finger domain, C3HC4 (zinc finger)"/>
    <property type="match status" value="1"/>
</dbReference>
<evidence type="ECO:0000259" key="13">
    <source>
        <dbReference type="PROSITE" id="PS50089"/>
    </source>
</evidence>
<feature type="compositionally biased region" description="Low complexity" evidence="12">
    <location>
        <begin position="84"/>
        <end position="104"/>
    </location>
</feature>
<keyword evidence="9" id="KW-0862">Zinc</keyword>
<dbReference type="PROSITE" id="PS50089">
    <property type="entry name" value="ZF_RING_2"/>
    <property type="match status" value="1"/>
</dbReference>
<dbReference type="EC" id="2.3.2.27" evidence="4"/>
<dbReference type="EMBL" id="PYSW02000028">
    <property type="protein sequence ID" value="KAG2379627.1"/>
    <property type="molecule type" value="Genomic_DNA"/>
</dbReference>
<evidence type="ECO:0000256" key="12">
    <source>
        <dbReference type="SAM" id="MobiDB-lite"/>
    </source>
</evidence>
<keyword evidence="8" id="KW-0833">Ubl conjugation pathway</keyword>
<dbReference type="GeneID" id="68099198"/>
<evidence type="ECO:0000256" key="10">
    <source>
        <dbReference type="ARBA" id="ARBA00023136"/>
    </source>
</evidence>
<keyword evidence="7 11" id="KW-0863">Zinc-finger</keyword>
<dbReference type="SMART" id="SM00184">
    <property type="entry name" value="RING"/>
    <property type="match status" value="1"/>
</dbReference>
<feature type="region of interest" description="Disordered" evidence="12">
    <location>
        <begin position="180"/>
        <end position="223"/>
    </location>
</feature>
<evidence type="ECO:0000256" key="1">
    <source>
        <dbReference type="ARBA" id="ARBA00000900"/>
    </source>
</evidence>
<evidence type="ECO:0000256" key="2">
    <source>
        <dbReference type="ARBA" id="ARBA00004308"/>
    </source>
</evidence>
<feature type="region of interest" description="Disordered" evidence="12">
    <location>
        <begin position="1"/>
        <end position="43"/>
    </location>
</feature>
<gene>
    <name evidence="14" type="ORF">C9374_006744</name>
</gene>
<feature type="compositionally biased region" description="Polar residues" evidence="12">
    <location>
        <begin position="212"/>
        <end position="223"/>
    </location>
</feature>
<dbReference type="GO" id="GO:0005783">
    <property type="term" value="C:endoplasmic reticulum"/>
    <property type="evidence" value="ECO:0007669"/>
    <property type="project" value="InterPro"/>
</dbReference>
<reference evidence="14 15" key="1">
    <citation type="journal article" date="2018" name="BMC Genomics">
        <title>The genome of Naegleria lovaniensis, the basis for a comparative approach to unravel pathogenicity factors of the human pathogenic amoeba N. fowleri.</title>
        <authorList>
            <person name="Liechti N."/>
            <person name="Schurch N."/>
            <person name="Bruggmann R."/>
            <person name="Wittwer M."/>
        </authorList>
    </citation>
    <scope>NUCLEOTIDE SEQUENCE [LARGE SCALE GENOMIC DNA]</scope>
    <source>
        <strain evidence="14 15">ATCC 30569</strain>
    </source>
</reference>
<accession>A0AA88GHP0</accession>
<dbReference type="CDD" id="cd16534">
    <property type="entry name" value="RING-HC_RNF5-like"/>
    <property type="match status" value="1"/>
</dbReference>
<dbReference type="GO" id="GO:0006511">
    <property type="term" value="P:ubiquitin-dependent protein catabolic process"/>
    <property type="evidence" value="ECO:0007669"/>
    <property type="project" value="InterPro"/>
</dbReference>
<evidence type="ECO:0000256" key="5">
    <source>
        <dbReference type="ARBA" id="ARBA00022679"/>
    </source>
</evidence>
<dbReference type="GO" id="GO:0061630">
    <property type="term" value="F:ubiquitin protein ligase activity"/>
    <property type="evidence" value="ECO:0007669"/>
    <property type="project" value="UniProtKB-EC"/>
</dbReference>
<keyword evidence="5" id="KW-0808">Transferase</keyword>
<comment type="catalytic activity">
    <reaction evidence="1">
        <text>S-ubiquitinyl-[E2 ubiquitin-conjugating enzyme]-L-cysteine + [acceptor protein]-L-lysine = [E2 ubiquitin-conjugating enzyme]-L-cysteine + N(6)-ubiquitinyl-[acceptor protein]-L-lysine.</text>
        <dbReference type="EC" id="2.3.2.27"/>
    </reaction>
</comment>
<evidence type="ECO:0000256" key="9">
    <source>
        <dbReference type="ARBA" id="ARBA00022833"/>
    </source>
</evidence>
<sequence length="337" mass="37039">MRRLSLPPSLPESEATTLSSSSGPTTEENPTTTPIPNSMMTLERSNEDPIISDYVSDEETNTSNTTSIHQQVQVNVNHHHTDHTTTPPSHIDSTSNTTTDNNTSHVQQQPNSNPNTSHDSDSMWSCNICFDTANEPVITQCGHLYCWSCLYRWMQSHSTQNLQCPVCKAGIQQDKIIPIYGRGSSSNTRSDSNENQTFQNSDGVPSRPRAQYTDSRTTPNPNYNPFHNMGNIFGGGNFFGMGGGLGFGSPIGGGIHASSGTTGSSFLFADAFRFFPFFDIQYSSSSGTTSTGGGASLGMAQQQVVFIHLLLNKKNFKALFDDWHSFLDFYYSFTLYL</sequence>
<keyword evidence="6" id="KW-0479">Metal-binding</keyword>
<dbReference type="Proteomes" id="UP000816034">
    <property type="component" value="Unassembled WGS sequence"/>
</dbReference>
<evidence type="ECO:0000256" key="4">
    <source>
        <dbReference type="ARBA" id="ARBA00012483"/>
    </source>
</evidence>
<comment type="pathway">
    <text evidence="3">Protein modification; protein ubiquitination.</text>
</comment>
<dbReference type="Pfam" id="PF13445">
    <property type="entry name" value="zf-RING_UBOX"/>
    <property type="match status" value="1"/>
</dbReference>
<evidence type="ECO:0000313" key="14">
    <source>
        <dbReference type="EMBL" id="KAG2379627.1"/>
    </source>
</evidence>
<comment type="subcellular location">
    <subcellularLocation>
        <location evidence="2">Endomembrane system</location>
    </subcellularLocation>
</comment>
<dbReference type="RefSeq" id="XP_044546889.1">
    <property type="nucleotide sequence ID" value="XM_044696638.1"/>
</dbReference>
<dbReference type="InterPro" id="IPR001841">
    <property type="entry name" value="Znf_RING"/>
</dbReference>
<feature type="region of interest" description="Disordered" evidence="12">
    <location>
        <begin position="79"/>
        <end position="120"/>
    </location>
</feature>
<comment type="caution">
    <text evidence="14">The sequence shown here is derived from an EMBL/GenBank/DDBJ whole genome shotgun (WGS) entry which is preliminary data.</text>
</comment>
<dbReference type="InterPro" id="IPR013083">
    <property type="entry name" value="Znf_RING/FYVE/PHD"/>
</dbReference>
<feature type="compositionally biased region" description="Low complexity" evidence="12">
    <location>
        <begin position="19"/>
        <end position="38"/>
    </location>
</feature>
<proteinExistence type="predicted"/>
<dbReference type="InterPro" id="IPR027370">
    <property type="entry name" value="Znf-RING_euk"/>
</dbReference>
<organism evidence="14 15">
    <name type="scientific">Naegleria lovaniensis</name>
    <name type="common">Amoeba</name>
    <dbReference type="NCBI Taxonomy" id="51637"/>
    <lineage>
        <taxon>Eukaryota</taxon>
        <taxon>Discoba</taxon>
        <taxon>Heterolobosea</taxon>
        <taxon>Tetramitia</taxon>
        <taxon>Eutetramitia</taxon>
        <taxon>Vahlkampfiidae</taxon>
        <taxon>Naegleria</taxon>
    </lineage>
</organism>
<evidence type="ECO:0000256" key="8">
    <source>
        <dbReference type="ARBA" id="ARBA00022786"/>
    </source>
</evidence>
<evidence type="ECO:0000256" key="6">
    <source>
        <dbReference type="ARBA" id="ARBA00022723"/>
    </source>
</evidence>
<feature type="compositionally biased region" description="Polar residues" evidence="12">
    <location>
        <begin position="105"/>
        <end position="120"/>
    </location>
</feature>
<feature type="compositionally biased region" description="Polar residues" evidence="12">
    <location>
        <begin position="183"/>
        <end position="203"/>
    </location>
</feature>
<dbReference type="PANTHER" id="PTHR12313">
    <property type="entry name" value="E3 UBIQUITIN-PROTEIN LIGASE RNF5-RELATED"/>
    <property type="match status" value="1"/>
</dbReference>
<evidence type="ECO:0000256" key="3">
    <source>
        <dbReference type="ARBA" id="ARBA00004906"/>
    </source>
</evidence>
<keyword evidence="10" id="KW-0472">Membrane</keyword>
<feature type="domain" description="RING-type" evidence="13">
    <location>
        <begin position="126"/>
        <end position="168"/>
    </location>
</feature>
<name>A0AA88GHP0_NAELO</name>
<keyword evidence="15" id="KW-1185">Reference proteome</keyword>
<dbReference type="InterPro" id="IPR045103">
    <property type="entry name" value="RNF5/RNF185-like"/>
</dbReference>
<evidence type="ECO:0000256" key="7">
    <source>
        <dbReference type="ARBA" id="ARBA00022771"/>
    </source>
</evidence>
<dbReference type="AlphaFoldDB" id="A0AA88GHP0"/>
<dbReference type="InterPro" id="IPR017907">
    <property type="entry name" value="Znf_RING_CS"/>
</dbReference>